<evidence type="ECO:0000313" key="2">
    <source>
        <dbReference type="EMBL" id="PRR81260.1"/>
    </source>
</evidence>
<feature type="transmembrane region" description="Helical" evidence="1">
    <location>
        <begin position="36"/>
        <end position="53"/>
    </location>
</feature>
<dbReference type="EMBL" id="PVXQ01000033">
    <property type="protein sequence ID" value="PRR81260.1"/>
    <property type="molecule type" value="Genomic_DNA"/>
</dbReference>
<feature type="transmembrane region" description="Helical" evidence="1">
    <location>
        <begin position="59"/>
        <end position="76"/>
    </location>
</feature>
<keyword evidence="3" id="KW-1185">Reference proteome</keyword>
<comment type="caution">
    <text evidence="2">The sequence shown here is derived from an EMBL/GenBank/DDBJ whole genome shotgun (WGS) entry which is preliminary data.</text>
</comment>
<gene>
    <name evidence="2" type="ORF">CLVI_26720</name>
</gene>
<keyword evidence="1" id="KW-0812">Transmembrane</keyword>
<sequence length="107" mass="12295">MDILLMVLYFVLMAVVLIGALTLLKKFVFSKIRINKYIPLGIAIVGFVFQLFFKPENVYISIGITVVIVLFFSWFWDINQTGGPKKNANKKIVFKPKAKPNRVKKDK</sequence>
<dbReference type="OrthoDB" id="1923861at2"/>
<accession>A0A2T0BBI8</accession>
<dbReference type="AlphaFoldDB" id="A0A2T0BBI8"/>
<keyword evidence="1" id="KW-1133">Transmembrane helix</keyword>
<protein>
    <submittedName>
        <fullName evidence="2">Uncharacterized protein</fullName>
    </submittedName>
</protein>
<organism evidence="2 3">
    <name type="scientific">Clostridium vincentii</name>
    <dbReference type="NCBI Taxonomy" id="52704"/>
    <lineage>
        <taxon>Bacteria</taxon>
        <taxon>Bacillati</taxon>
        <taxon>Bacillota</taxon>
        <taxon>Clostridia</taxon>
        <taxon>Eubacteriales</taxon>
        <taxon>Clostridiaceae</taxon>
        <taxon>Clostridium</taxon>
    </lineage>
</organism>
<reference evidence="2 3" key="1">
    <citation type="submission" date="2018-03" db="EMBL/GenBank/DDBJ databases">
        <title>Genome sequence of Clostridium vincentii DSM 10228.</title>
        <authorList>
            <person name="Poehlein A."/>
            <person name="Daniel R."/>
        </authorList>
    </citation>
    <scope>NUCLEOTIDE SEQUENCE [LARGE SCALE GENOMIC DNA]</scope>
    <source>
        <strain evidence="2 3">DSM 10228</strain>
    </source>
</reference>
<evidence type="ECO:0000256" key="1">
    <source>
        <dbReference type="SAM" id="Phobius"/>
    </source>
</evidence>
<evidence type="ECO:0000313" key="3">
    <source>
        <dbReference type="Proteomes" id="UP000239471"/>
    </source>
</evidence>
<feature type="transmembrane region" description="Helical" evidence="1">
    <location>
        <begin position="6"/>
        <end position="24"/>
    </location>
</feature>
<name>A0A2T0BBI8_9CLOT</name>
<dbReference type="RefSeq" id="WP_106060591.1">
    <property type="nucleotide sequence ID" value="NZ_PVXQ01000033.1"/>
</dbReference>
<dbReference type="Proteomes" id="UP000239471">
    <property type="component" value="Unassembled WGS sequence"/>
</dbReference>
<keyword evidence="1" id="KW-0472">Membrane</keyword>
<proteinExistence type="predicted"/>